<dbReference type="PANTHER" id="PTHR40593">
    <property type="entry name" value="PENICILLIN-BINDING PROTEIN ACTIVATOR LPOB"/>
    <property type="match status" value="1"/>
</dbReference>
<reference evidence="7 8" key="1">
    <citation type="submission" date="2019-04" db="EMBL/GenBank/DDBJ databases">
        <authorList>
            <consortium name="Pathogen Informatics"/>
        </authorList>
    </citation>
    <scope>NUCLEOTIDE SEQUENCE [LARGE SCALE GENOMIC DNA]</scope>
    <source>
        <strain evidence="7 8">NCTC9185</strain>
    </source>
</reference>
<dbReference type="InterPro" id="IPR002575">
    <property type="entry name" value="Aminoglycoside_PTrfase"/>
</dbReference>
<keyword evidence="2 5" id="KW-0547">Nucleotide-binding</keyword>
<dbReference type="GO" id="GO:0005524">
    <property type="term" value="F:ATP binding"/>
    <property type="evidence" value="ECO:0007669"/>
    <property type="project" value="UniProtKB-KW"/>
</dbReference>
<dbReference type="NCBIfam" id="NF007620">
    <property type="entry name" value="PRK10271.1"/>
    <property type="match status" value="1"/>
</dbReference>
<name>A0A4U9CUD6_RAOTE</name>
<dbReference type="Gene3D" id="3.90.1200.10">
    <property type="match status" value="1"/>
</dbReference>
<dbReference type="InterPro" id="IPR011009">
    <property type="entry name" value="Kinase-like_dom_sf"/>
</dbReference>
<evidence type="ECO:0000313" key="7">
    <source>
        <dbReference type="EMBL" id="VTN08132.1"/>
    </source>
</evidence>
<dbReference type="GO" id="GO:0019165">
    <property type="term" value="F:thiamine kinase activity"/>
    <property type="evidence" value="ECO:0007669"/>
    <property type="project" value="UniProtKB-UniRule"/>
</dbReference>
<dbReference type="InterPro" id="IPR014094">
    <property type="entry name" value="LpoB"/>
</dbReference>
<dbReference type="HAMAP" id="MF_01604">
    <property type="entry name" value="Thiamine_kinase"/>
    <property type="match status" value="1"/>
</dbReference>
<dbReference type="Gene3D" id="3.40.50.10610">
    <property type="entry name" value="ABC-type transport auxiliary lipoprotein component"/>
    <property type="match status" value="1"/>
</dbReference>
<comment type="pathway">
    <text evidence="5">Cofactor biosynthesis; thiamine diphosphate biosynthesis; thiamine phosphate from thiamine: step 1/1.</text>
</comment>
<dbReference type="EMBL" id="CABDVU010000001">
    <property type="protein sequence ID" value="VTN08132.1"/>
    <property type="molecule type" value="Genomic_DNA"/>
</dbReference>
<proteinExistence type="inferred from homology"/>
<accession>A0A4U9CUD6</accession>
<dbReference type="GO" id="GO:0006772">
    <property type="term" value="P:thiamine metabolic process"/>
    <property type="evidence" value="ECO:0007669"/>
    <property type="project" value="InterPro"/>
</dbReference>
<dbReference type="Proteomes" id="UP000339249">
    <property type="component" value="Unassembled WGS sequence"/>
</dbReference>
<keyword evidence="3 5" id="KW-0418">Kinase</keyword>
<dbReference type="InterPro" id="IPR014093">
    <property type="entry name" value="Thiamine_kinase"/>
</dbReference>
<evidence type="ECO:0000256" key="2">
    <source>
        <dbReference type="ARBA" id="ARBA00022741"/>
    </source>
</evidence>
<dbReference type="SUPFAM" id="SSF56112">
    <property type="entry name" value="Protein kinase-like (PK-like)"/>
    <property type="match status" value="1"/>
</dbReference>
<dbReference type="GO" id="GO:0009252">
    <property type="term" value="P:peptidoglycan biosynthetic process"/>
    <property type="evidence" value="ECO:0007669"/>
    <property type="project" value="TreeGrafter"/>
</dbReference>
<evidence type="ECO:0000313" key="8">
    <source>
        <dbReference type="Proteomes" id="UP000339249"/>
    </source>
</evidence>
<dbReference type="EC" id="2.7.1.89" evidence="5"/>
<comment type="similarity">
    <text evidence="5">Belongs to the thiamine kinase family.</text>
</comment>
<dbReference type="AlphaFoldDB" id="A0A4U9CUD6"/>
<evidence type="ECO:0000259" key="6">
    <source>
        <dbReference type="Pfam" id="PF01636"/>
    </source>
</evidence>
<gene>
    <name evidence="5 7" type="primary">thiK</name>
    <name evidence="7" type="ORF">NCTC9185_00005</name>
</gene>
<sequence>MAKQQLGLSPQDSLGSRSKAMGIARTVGAQYVLYSNATGNVNSPELKMQLMLVQPARLFGQVKVQFSNSKLTRDELLSRFFPRYSPLDDPAFAGLSGGSCIVSDGTRRLVLRQPHDPAAPASDFLRQYRALSRMPDTLAPSPIFYSPRWMVVEYCVGEMKSALPPCPQLAGVLYHLHQQPCLGWRIALAPLLERYWQQSDRSRRTPLWLRWYKRLLRRGEPRPLRLAPLHMDVHAGNLVHTAGGLRLIDWEYAGDGDIALELAAVWIDSAQQRRLTAEYARLAKMNERQLWRQIQRWRPWVLMLMAGWYERRWQQTGDRQFIALADAAWRQLDT</sequence>
<comment type="catalytic activity">
    <reaction evidence="5">
        <text>thiamine + ATP = thiamine phosphate + ADP + H(+)</text>
        <dbReference type="Rhea" id="RHEA:12012"/>
        <dbReference type="ChEBI" id="CHEBI:15378"/>
        <dbReference type="ChEBI" id="CHEBI:18385"/>
        <dbReference type="ChEBI" id="CHEBI:30616"/>
        <dbReference type="ChEBI" id="CHEBI:37575"/>
        <dbReference type="ChEBI" id="CHEBI:456216"/>
        <dbReference type="EC" id="2.7.1.89"/>
    </reaction>
</comment>
<dbReference type="Pfam" id="PF13036">
    <property type="entry name" value="LpoB"/>
    <property type="match status" value="1"/>
</dbReference>
<evidence type="ECO:0000256" key="5">
    <source>
        <dbReference type="HAMAP-Rule" id="MF_01604"/>
    </source>
</evidence>
<protein>
    <recommendedName>
        <fullName evidence="5">Thiamine kinase</fullName>
        <ecNumber evidence="5">2.7.1.89</ecNumber>
    </recommendedName>
</protein>
<keyword evidence="4 5" id="KW-0067">ATP-binding</keyword>
<dbReference type="Pfam" id="PF01636">
    <property type="entry name" value="APH"/>
    <property type="match status" value="1"/>
</dbReference>
<comment type="function">
    <text evidence="5">Catalyzes the phosphorylation of thiamine to thiamine phosphate.</text>
</comment>
<dbReference type="GO" id="GO:0031241">
    <property type="term" value="C:periplasmic side of cell outer membrane"/>
    <property type="evidence" value="ECO:0007669"/>
    <property type="project" value="TreeGrafter"/>
</dbReference>
<dbReference type="UniPathway" id="UPA00060">
    <property type="reaction ID" value="UER00596"/>
</dbReference>
<evidence type="ECO:0000256" key="3">
    <source>
        <dbReference type="ARBA" id="ARBA00022777"/>
    </source>
</evidence>
<organism evidence="7 8">
    <name type="scientific">Raoultella terrigena</name>
    <name type="common">Klebsiella terrigena</name>
    <dbReference type="NCBI Taxonomy" id="577"/>
    <lineage>
        <taxon>Bacteria</taxon>
        <taxon>Pseudomonadati</taxon>
        <taxon>Pseudomonadota</taxon>
        <taxon>Gammaproteobacteria</taxon>
        <taxon>Enterobacterales</taxon>
        <taxon>Enterobacteriaceae</taxon>
        <taxon>Klebsiella/Raoultella group</taxon>
        <taxon>Raoultella</taxon>
    </lineage>
</organism>
<evidence type="ECO:0000256" key="1">
    <source>
        <dbReference type="ARBA" id="ARBA00022679"/>
    </source>
</evidence>
<dbReference type="PANTHER" id="PTHR40593:SF1">
    <property type="entry name" value="PENICILLIN-BINDING PROTEIN ACTIVATOR LPOB"/>
    <property type="match status" value="1"/>
</dbReference>
<dbReference type="GO" id="GO:0030234">
    <property type="term" value="F:enzyme regulator activity"/>
    <property type="evidence" value="ECO:0007669"/>
    <property type="project" value="TreeGrafter"/>
</dbReference>
<evidence type="ECO:0000256" key="4">
    <source>
        <dbReference type="ARBA" id="ARBA00022840"/>
    </source>
</evidence>
<feature type="domain" description="Aminoglycoside phosphotransferase" evidence="6">
    <location>
        <begin position="102"/>
        <end position="293"/>
    </location>
</feature>
<keyword evidence="1 5" id="KW-0808">Transferase</keyword>
<dbReference type="GO" id="GO:0009229">
    <property type="term" value="P:thiamine diphosphate biosynthetic process"/>
    <property type="evidence" value="ECO:0007669"/>
    <property type="project" value="UniProtKB-UniRule"/>
</dbReference>